<dbReference type="RefSeq" id="WP_100019023.1">
    <property type="nucleotide sequence ID" value="NZ_CP024723.1"/>
</dbReference>
<evidence type="ECO:0000259" key="1">
    <source>
        <dbReference type="SMART" id="SM00901"/>
    </source>
</evidence>
<reference evidence="2 3" key="1">
    <citation type="submission" date="2017-11" db="EMBL/GenBank/DDBJ databases">
        <title>Genome sequencing of Prevotella intermedia KCOM 2837.</title>
        <authorList>
            <person name="Kook J.-K."/>
            <person name="Park S.-N."/>
            <person name="Lim Y.K."/>
        </authorList>
    </citation>
    <scope>NUCLEOTIDE SEQUENCE [LARGE SCALE GENOMIC DNA]</scope>
    <source>
        <strain evidence="2 3">KCOM 2837</strain>
    </source>
</reference>
<protein>
    <recommendedName>
        <fullName evidence="1">FRG domain-containing protein</fullName>
    </recommendedName>
</protein>
<evidence type="ECO:0000313" key="3">
    <source>
        <dbReference type="Proteomes" id="UP000229630"/>
    </source>
</evidence>
<feature type="domain" description="FRG" evidence="1">
    <location>
        <begin position="37"/>
        <end position="137"/>
    </location>
</feature>
<dbReference type="InterPro" id="IPR014966">
    <property type="entry name" value="FRG-dom"/>
</dbReference>
<dbReference type="Pfam" id="PF08867">
    <property type="entry name" value="FRG"/>
    <property type="match status" value="1"/>
</dbReference>
<organism evidence="2 3">
    <name type="scientific">Prevotella intermedia</name>
    <dbReference type="NCBI Taxonomy" id="28131"/>
    <lineage>
        <taxon>Bacteria</taxon>
        <taxon>Pseudomonadati</taxon>
        <taxon>Bacteroidota</taxon>
        <taxon>Bacteroidia</taxon>
        <taxon>Bacteroidales</taxon>
        <taxon>Prevotellaceae</taxon>
        <taxon>Prevotella</taxon>
    </lineage>
</organism>
<dbReference type="EMBL" id="CP024723">
    <property type="protein sequence ID" value="ATV25940.1"/>
    <property type="molecule type" value="Genomic_DNA"/>
</dbReference>
<accession>A0A2D3L655</accession>
<evidence type="ECO:0000313" key="2">
    <source>
        <dbReference type="EMBL" id="ATV25940.1"/>
    </source>
</evidence>
<dbReference type="SMART" id="SM00901">
    <property type="entry name" value="FRG"/>
    <property type="match status" value="1"/>
</dbReference>
<name>A0A2D3L655_PREIN</name>
<dbReference type="AlphaFoldDB" id="A0A2D3L655"/>
<gene>
    <name evidence="2" type="ORF">CTM62_03855</name>
</gene>
<dbReference type="Proteomes" id="UP000229630">
    <property type="component" value="Chromosome 1"/>
</dbReference>
<sequence>MDEILKQEQEEFVTITSVTEYIEVISNIRKELLEKGRSEILFFRGQSNSLWDIRPAIYRESLISVEDEIIQKAISRVPSEFYNASDFDILTKLQHYGLPTRLLDVTMNPLVALYFACCTKEYVNNADKAEEVDGIVFYSSAYGEDSLNREIQALSSIAKERLDGDCTLKKLSKSLNLSYSKIDSFINILQSYHFILPSYSNSRIICQSGAFLLSGAINIYEDPNDVWSSKVQKSVCSLKHAFSKDKLLIDSSAKDAILDELDFLNINEGSLFPELEHQMSHIKRIGTKSIHALIPEFIKYDIPDLETSFDDKDSIKGNIKEQKIKNIVGHWISDKDILEEVMNEIIQTTKYPDWFKKDSIKSSMQSSIKRILTKKKKKNARDIAFKIVQNLIKQVS</sequence>
<proteinExistence type="predicted"/>